<proteinExistence type="inferred from homology"/>
<dbReference type="GO" id="GO:0016042">
    <property type="term" value="P:lipid catabolic process"/>
    <property type="evidence" value="ECO:0007669"/>
    <property type="project" value="UniProtKB-KW"/>
</dbReference>
<evidence type="ECO:0000313" key="6">
    <source>
        <dbReference type="Proteomes" id="UP001058974"/>
    </source>
</evidence>
<evidence type="ECO:0000313" key="5">
    <source>
        <dbReference type="EMBL" id="KAI5418787.1"/>
    </source>
</evidence>
<dbReference type="CDD" id="cd01837">
    <property type="entry name" value="SGNH_plant_lipase_like"/>
    <property type="match status" value="1"/>
</dbReference>
<protein>
    <recommendedName>
        <fullName evidence="7">GDSL esterase/lipase</fullName>
    </recommendedName>
</protein>
<accession>A0A9D4XEL1</accession>
<keyword evidence="4" id="KW-0732">Signal</keyword>
<dbReference type="Gramene" id="Psat04G0313100-T1">
    <property type="protein sequence ID" value="KAI5418787.1"/>
    <property type="gene ID" value="KIW84_043131"/>
</dbReference>
<dbReference type="GO" id="GO:0016788">
    <property type="term" value="F:hydrolase activity, acting on ester bonds"/>
    <property type="evidence" value="ECO:0007669"/>
    <property type="project" value="InterPro"/>
</dbReference>
<evidence type="ECO:0008006" key="7">
    <source>
        <dbReference type="Google" id="ProtNLM"/>
    </source>
</evidence>
<dbReference type="Gramene" id="PSAT_LOCUS16965_t1">
    <property type="protein sequence ID" value="CAL5197431.1"/>
    <property type="gene ID" value="PSAT_LOCUS16965"/>
</dbReference>
<dbReference type="PANTHER" id="PTHR45648">
    <property type="entry name" value="GDSL LIPASE/ACYLHYDROLASE FAMILY PROTEIN (AFU_ORTHOLOGUE AFUA_4G14700)"/>
    <property type="match status" value="1"/>
</dbReference>
<dbReference type="Gene3D" id="3.40.50.1110">
    <property type="entry name" value="SGNH hydrolase"/>
    <property type="match status" value="1"/>
</dbReference>
<evidence type="ECO:0000256" key="1">
    <source>
        <dbReference type="ARBA" id="ARBA00008668"/>
    </source>
</evidence>
<dbReference type="PANTHER" id="PTHR45648:SF137">
    <property type="entry name" value="GDSL-LIKE LIPASE_ACYLHYDROLASE"/>
    <property type="match status" value="1"/>
</dbReference>
<evidence type="ECO:0000256" key="4">
    <source>
        <dbReference type="SAM" id="SignalP"/>
    </source>
</evidence>
<keyword evidence="2" id="KW-0378">Hydrolase</keyword>
<keyword evidence="3" id="KW-0443">Lipid metabolism</keyword>
<dbReference type="InterPro" id="IPR001087">
    <property type="entry name" value="GDSL"/>
</dbReference>
<feature type="signal peptide" evidence="4">
    <location>
        <begin position="1"/>
        <end position="27"/>
    </location>
</feature>
<evidence type="ECO:0000256" key="3">
    <source>
        <dbReference type="ARBA" id="ARBA00022963"/>
    </source>
</evidence>
<dbReference type="AlphaFoldDB" id="A0A9D4XEL1"/>
<sequence>MASFAYNYGSVFFFVLFSFAMLDMHVANEVKAVRTLFIFGDSTFDVGTNNFINSTAKANVPYYGVDFPFSIPTGRFSNGLNTADQIAKQFGYQKSPPPFLALDKSQYSSKLNILRGANFASAGSGILRQTGHKQWQEVVFLEKQVQQFAVVRESINKLLGESKASNFVSKAVFLISTGSNDLFDFASNKSDIHFGVEEYFSILQLNYFSHIRNLYELGARKFGILSVPPIGCCPAVTSSNGGNCVKPLNDFAIAFYSATQAVLQKLSLEFEDFEYSLANTFAMTTALLNTPSTFGLNDTKSACCGIGKFNGEGPCVKAFNANLCPNRDDYLFWDWFHPTEKASELAAETLFTGGKEFVLPKNFSQLNC</sequence>
<evidence type="ECO:0000256" key="2">
    <source>
        <dbReference type="ARBA" id="ARBA00022801"/>
    </source>
</evidence>
<dbReference type="EMBL" id="JAMSHJ010000004">
    <property type="protein sequence ID" value="KAI5418787.1"/>
    <property type="molecule type" value="Genomic_DNA"/>
</dbReference>
<feature type="chain" id="PRO_5039104135" description="GDSL esterase/lipase" evidence="4">
    <location>
        <begin position="28"/>
        <end position="368"/>
    </location>
</feature>
<name>A0A9D4XEL1_PEA</name>
<dbReference type="SUPFAM" id="SSF52266">
    <property type="entry name" value="SGNH hydrolase"/>
    <property type="match status" value="1"/>
</dbReference>
<dbReference type="InterPro" id="IPR036514">
    <property type="entry name" value="SGNH_hydro_sf"/>
</dbReference>
<dbReference type="Gramene" id="Psat4g104000.1">
    <property type="protein sequence ID" value="Psat4g104000.1.cds"/>
    <property type="gene ID" value="Psat4g104000"/>
</dbReference>
<comment type="caution">
    <text evidence="5">The sequence shown here is derived from an EMBL/GenBank/DDBJ whole genome shotgun (WGS) entry which is preliminary data.</text>
</comment>
<dbReference type="Proteomes" id="UP001058974">
    <property type="component" value="Chromosome 4"/>
</dbReference>
<keyword evidence="3" id="KW-0442">Lipid degradation</keyword>
<dbReference type="InterPro" id="IPR035669">
    <property type="entry name" value="SGNH_plant_lipase-like"/>
</dbReference>
<comment type="similarity">
    <text evidence="1">Belongs to the 'GDSL' lipolytic enzyme family.</text>
</comment>
<keyword evidence="6" id="KW-1185">Reference proteome</keyword>
<dbReference type="Pfam" id="PF00657">
    <property type="entry name" value="Lipase_GDSL"/>
    <property type="match status" value="1"/>
</dbReference>
<reference evidence="5 6" key="1">
    <citation type="journal article" date="2022" name="Nat. Genet.">
        <title>Improved pea reference genome and pan-genome highlight genomic features and evolutionary characteristics.</title>
        <authorList>
            <person name="Yang T."/>
            <person name="Liu R."/>
            <person name="Luo Y."/>
            <person name="Hu S."/>
            <person name="Wang D."/>
            <person name="Wang C."/>
            <person name="Pandey M.K."/>
            <person name="Ge S."/>
            <person name="Xu Q."/>
            <person name="Li N."/>
            <person name="Li G."/>
            <person name="Huang Y."/>
            <person name="Saxena R.K."/>
            <person name="Ji Y."/>
            <person name="Li M."/>
            <person name="Yan X."/>
            <person name="He Y."/>
            <person name="Liu Y."/>
            <person name="Wang X."/>
            <person name="Xiang C."/>
            <person name="Varshney R.K."/>
            <person name="Ding H."/>
            <person name="Gao S."/>
            <person name="Zong X."/>
        </authorList>
    </citation>
    <scope>NUCLEOTIDE SEQUENCE [LARGE SCALE GENOMIC DNA]</scope>
    <source>
        <strain evidence="5 6">cv. Zhongwan 6</strain>
    </source>
</reference>
<gene>
    <name evidence="5" type="ORF">KIW84_043131</name>
</gene>
<organism evidence="5 6">
    <name type="scientific">Pisum sativum</name>
    <name type="common">Garden pea</name>
    <name type="synonym">Lathyrus oleraceus</name>
    <dbReference type="NCBI Taxonomy" id="3888"/>
    <lineage>
        <taxon>Eukaryota</taxon>
        <taxon>Viridiplantae</taxon>
        <taxon>Streptophyta</taxon>
        <taxon>Embryophyta</taxon>
        <taxon>Tracheophyta</taxon>
        <taxon>Spermatophyta</taxon>
        <taxon>Magnoliopsida</taxon>
        <taxon>eudicotyledons</taxon>
        <taxon>Gunneridae</taxon>
        <taxon>Pentapetalae</taxon>
        <taxon>rosids</taxon>
        <taxon>fabids</taxon>
        <taxon>Fabales</taxon>
        <taxon>Fabaceae</taxon>
        <taxon>Papilionoideae</taxon>
        <taxon>50 kb inversion clade</taxon>
        <taxon>NPAAA clade</taxon>
        <taxon>Hologalegina</taxon>
        <taxon>IRL clade</taxon>
        <taxon>Fabeae</taxon>
        <taxon>Lathyrus</taxon>
    </lineage>
</organism>
<dbReference type="InterPro" id="IPR051058">
    <property type="entry name" value="GDSL_Est/Lipase"/>
</dbReference>